<accession>A0A9W6ZQP1</accession>
<evidence type="ECO:0000313" key="5">
    <source>
        <dbReference type="Proteomes" id="UP001165082"/>
    </source>
</evidence>
<dbReference type="NCBIfam" id="NF040713">
    <property type="entry name" value="ZapE"/>
    <property type="match status" value="1"/>
</dbReference>
<evidence type="ECO:0000313" key="4">
    <source>
        <dbReference type="EMBL" id="GMH56626.1"/>
    </source>
</evidence>
<evidence type="ECO:0000256" key="2">
    <source>
        <dbReference type="ARBA" id="ARBA00022741"/>
    </source>
</evidence>
<keyword evidence="2" id="KW-0547">Nucleotide-binding</keyword>
<dbReference type="InterPro" id="IPR005654">
    <property type="entry name" value="ATPase_AFG1-like"/>
</dbReference>
<reference evidence="4" key="1">
    <citation type="submission" date="2022-07" db="EMBL/GenBank/DDBJ databases">
        <title>Genome analysis of Parmales, a sister group of diatoms, reveals the evolutionary specialization of diatoms from phago-mixotrophs to photoautotrophs.</title>
        <authorList>
            <person name="Ban H."/>
            <person name="Sato S."/>
            <person name="Yoshikawa S."/>
            <person name="Kazumasa Y."/>
            <person name="Nakamura Y."/>
            <person name="Ichinomiya M."/>
            <person name="Saitoh K."/>
            <person name="Sato N."/>
            <person name="Blanc-Mathieu R."/>
            <person name="Endo H."/>
            <person name="Kuwata A."/>
            <person name="Ogata H."/>
        </authorList>
    </citation>
    <scope>NUCLEOTIDE SEQUENCE</scope>
</reference>
<protein>
    <submittedName>
        <fullName evidence="4">Uncharacterized protein</fullName>
    </submittedName>
</protein>
<dbReference type="Proteomes" id="UP001165082">
    <property type="component" value="Unassembled WGS sequence"/>
</dbReference>
<dbReference type="GO" id="GO:0016887">
    <property type="term" value="F:ATP hydrolysis activity"/>
    <property type="evidence" value="ECO:0007669"/>
    <property type="project" value="InterPro"/>
</dbReference>
<dbReference type="PANTHER" id="PTHR12169:SF6">
    <property type="entry name" value="AFG1-LIKE ATPASE"/>
    <property type="match status" value="1"/>
</dbReference>
<keyword evidence="5" id="KW-1185">Reference proteome</keyword>
<comment type="similarity">
    <text evidence="1">Belongs to the AFG1 ATPase family.</text>
</comment>
<proteinExistence type="inferred from homology"/>
<evidence type="ECO:0000256" key="1">
    <source>
        <dbReference type="ARBA" id="ARBA00010322"/>
    </source>
</evidence>
<dbReference type="Pfam" id="PF03969">
    <property type="entry name" value="AFG1_ATPase"/>
    <property type="match status" value="1"/>
</dbReference>
<dbReference type="SUPFAM" id="SSF52540">
    <property type="entry name" value="P-loop containing nucleoside triphosphate hydrolases"/>
    <property type="match status" value="1"/>
</dbReference>
<sequence length="351" mass="38583">MSDVHQCLHNLRLEPSASQEDRYKAAASELAKEPVLFLDELEVTDIADASILKRLFEALRSQGTLLVLTSNRAPEDLYKGGLNYSRFQPSFSKSLRKMVDVVDLDGPRDYREFAPESASDSEATARHLFDPPRSLWKDLTASSLSPPAPTKIPVSAKLTRTVPVPLAQKNEICKFTYAQLAGPNSMMSGSCYSALSNVFDVVVLEGLPPLESRDDMRRFTLFVDVMYERRKILVVESPLTSYDDTIGSNAVSSEEVFIKEEGGGELECLEEGGSSGRLTTMFGDNLEWSATGRFGASLLDITDGDFSRSAFQRCRSRMGEMMRVGWVDKAEVGGGLKERIRGALGAGVKPG</sequence>
<dbReference type="EMBL" id="BRXZ01002195">
    <property type="protein sequence ID" value="GMH56626.1"/>
    <property type="molecule type" value="Genomic_DNA"/>
</dbReference>
<comment type="caution">
    <text evidence="4">The sequence shown here is derived from an EMBL/GenBank/DDBJ whole genome shotgun (WGS) entry which is preliminary data.</text>
</comment>
<evidence type="ECO:0000256" key="3">
    <source>
        <dbReference type="ARBA" id="ARBA00022840"/>
    </source>
</evidence>
<keyword evidence="3" id="KW-0067">ATP-binding</keyword>
<dbReference type="PANTHER" id="PTHR12169">
    <property type="entry name" value="ATPASE N2B"/>
    <property type="match status" value="1"/>
</dbReference>
<organism evidence="4 5">
    <name type="scientific">Triparma retinervis</name>
    <dbReference type="NCBI Taxonomy" id="2557542"/>
    <lineage>
        <taxon>Eukaryota</taxon>
        <taxon>Sar</taxon>
        <taxon>Stramenopiles</taxon>
        <taxon>Ochrophyta</taxon>
        <taxon>Bolidophyceae</taxon>
        <taxon>Parmales</taxon>
        <taxon>Triparmaceae</taxon>
        <taxon>Triparma</taxon>
    </lineage>
</organism>
<dbReference type="AlphaFoldDB" id="A0A9W6ZQP1"/>
<dbReference type="GO" id="GO:0005739">
    <property type="term" value="C:mitochondrion"/>
    <property type="evidence" value="ECO:0007669"/>
    <property type="project" value="TreeGrafter"/>
</dbReference>
<dbReference type="Gene3D" id="3.40.50.300">
    <property type="entry name" value="P-loop containing nucleotide triphosphate hydrolases"/>
    <property type="match status" value="1"/>
</dbReference>
<dbReference type="GO" id="GO:0005524">
    <property type="term" value="F:ATP binding"/>
    <property type="evidence" value="ECO:0007669"/>
    <property type="project" value="UniProtKB-KW"/>
</dbReference>
<name>A0A9W6ZQP1_9STRA</name>
<dbReference type="OrthoDB" id="548867at2759"/>
<gene>
    <name evidence="4" type="ORF">TrRE_jg12892</name>
</gene>
<dbReference type="InterPro" id="IPR027417">
    <property type="entry name" value="P-loop_NTPase"/>
</dbReference>